<dbReference type="STRING" id="1314781.A0A165N2M7"/>
<dbReference type="OrthoDB" id="2881727at2759"/>
<keyword evidence="2" id="KW-1185">Reference proteome</keyword>
<dbReference type="AlphaFoldDB" id="A0A165N2M7"/>
<accession>A0A165N2M7</accession>
<feature type="non-terminal residue" evidence="1">
    <location>
        <position position="1"/>
    </location>
</feature>
<feature type="non-terminal residue" evidence="1">
    <location>
        <position position="128"/>
    </location>
</feature>
<evidence type="ECO:0000313" key="1">
    <source>
        <dbReference type="EMBL" id="KZW00122.1"/>
    </source>
</evidence>
<organism evidence="1 2">
    <name type="scientific">Exidia glandulosa HHB12029</name>
    <dbReference type="NCBI Taxonomy" id="1314781"/>
    <lineage>
        <taxon>Eukaryota</taxon>
        <taxon>Fungi</taxon>
        <taxon>Dikarya</taxon>
        <taxon>Basidiomycota</taxon>
        <taxon>Agaricomycotina</taxon>
        <taxon>Agaricomycetes</taxon>
        <taxon>Auriculariales</taxon>
        <taxon>Exidiaceae</taxon>
        <taxon>Exidia</taxon>
    </lineage>
</organism>
<name>A0A165N2M7_EXIGL</name>
<sequence>PRSLFSQKEMTAVKWVLEKLGVQDIPSVDKMRSVRDDITLLLGAQTQTEDGKCGNIFSFNDIETIIQHEWANPLVRPRVRTYPVHRSRRRENACDGDKWADEIDAALAAPMARSSDGQDYFVGEVAVV</sequence>
<gene>
    <name evidence="1" type="ORF">EXIGLDRAFT_588198</name>
</gene>
<dbReference type="InParanoid" id="A0A165N2M7"/>
<protein>
    <submittedName>
        <fullName evidence="1">Uncharacterized protein</fullName>
    </submittedName>
</protein>
<dbReference type="EMBL" id="KV425903">
    <property type="protein sequence ID" value="KZW00122.1"/>
    <property type="molecule type" value="Genomic_DNA"/>
</dbReference>
<evidence type="ECO:0000313" key="2">
    <source>
        <dbReference type="Proteomes" id="UP000077266"/>
    </source>
</evidence>
<dbReference type="Proteomes" id="UP000077266">
    <property type="component" value="Unassembled WGS sequence"/>
</dbReference>
<proteinExistence type="predicted"/>
<reference evidence="1 2" key="1">
    <citation type="journal article" date="2016" name="Mol. Biol. Evol.">
        <title>Comparative Genomics of Early-Diverging Mushroom-Forming Fungi Provides Insights into the Origins of Lignocellulose Decay Capabilities.</title>
        <authorList>
            <person name="Nagy L.G."/>
            <person name="Riley R."/>
            <person name="Tritt A."/>
            <person name="Adam C."/>
            <person name="Daum C."/>
            <person name="Floudas D."/>
            <person name="Sun H."/>
            <person name="Yadav J.S."/>
            <person name="Pangilinan J."/>
            <person name="Larsson K.H."/>
            <person name="Matsuura K."/>
            <person name="Barry K."/>
            <person name="Labutti K."/>
            <person name="Kuo R."/>
            <person name="Ohm R.A."/>
            <person name="Bhattacharya S.S."/>
            <person name="Shirouzu T."/>
            <person name="Yoshinaga Y."/>
            <person name="Martin F.M."/>
            <person name="Grigoriev I.V."/>
            <person name="Hibbett D.S."/>
        </authorList>
    </citation>
    <scope>NUCLEOTIDE SEQUENCE [LARGE SCALE GENOMIC DNA]</scope>
    <source>
        <strain evidence="1 2">HHB12029</strain>
    </source>
</reference>